<dbReference type="InterPro" id="IPR028081">
    <property type="entry name" value="Leu-bd"/>
</dbReference>
<sequence length="397" mass="40787">MSRSTRFAIGIAITATVVSGCGGGSDDAGGGAEAASSDEPIVIGASVSLTGPYASSGANVSNGYQLAVDQINENGGVLGRQLELDLQDDQSDAGIVSRLYTEFLGTDEVDAVLSPYGSALSGPAAQLAERYQTPMVHSQTSSAAVFEGTEWSVMAGLGPGDEVLAQVPAFAVEAGYTDITLVNNDLDAFSAICDGVEAAIEDAGATLVDRIEYAAATSDFSSTALRISEGAPEVVVMCSAIQDSIGLTRALDQQGFRPAVVASPTAVDPAFAESLGALAEKAVGYTQFAPALGYEGSEEFVEGYEAEHGTVNTQAAGAYATVQVLAAAIEEAGSTEKEAVNTALHEGTFETILGEYSVDENGVQTGYEPVLFQWIGGEQVIVYPSDVEGAVEPQLPY</sequence>
<dbReference type="PANTHER" id="PTHR30483">
    <property type="entry name" value="LEUCINE-SPECIFIC-BINDING PROTEIN"/>
    <property type="match status" value="1"/>
</dbReference>
<dbReference type="InterPro" id="IPR000709">
    <property type="entry name" value="Leu_Ile_Val-bd"/>
</dbReference>
<evidence type="ECO:0000256" key="3">
    <source>
        <dbReference type="ARBA" id="ARBA00022729"/>
    </source>
</evidence>
<dbReference type="InterPro" id="IPR028082">
    <property type="entry name" value="Peripla_BP_I"/>
</dbReference>
<evidence type="ECO:0000313" key="6">
    <source>
        <dbReference type="EMBL" id="TQN40987.1"/>
    </source>
</evidence>
<dbReference type="RefSeq" id="WP_142023786.1">
    <property type="nucleotide sequence ID" value="NZ_VFQE01000001.1"/>
</dbReference>
<name>A0A543PA75_9ACTN</name>
<dbReference type="PANTHER" id="PTHR30483:SF6">
    <property type="entry name" value="PERIPLASMIC BINDING PROTEIN OF ABC TRANSPORTER FOR NATURAL AMINO ACIDS"/>
    <property type="match status" value="1"/>
</dbReference>
<dbReference type="AlphaFoldDB" id="A0A543PA75"/>
<dbReference type="PRINTS" id="PR00337">
    <property type="entry name" value="LEUILEVALBP"/>
</dbReference>
<dbReference type="InterPro" id="IPR051010">
    <property type="entry name" value="BCAA_transport"/>
</dbReference>
<dbReference type="GO" id="GO:0006865">
    <property type="term" value="P:amino acid transport"/>
    <property type="evidence" value="ECO:0007669"/>
    <property type="project" value="UniProtKB-KW"/>
</dbReference>
<dbReference type="Pfam" id="PF13458">
    <property type="entry name" value="Peripla_BP_6"/>
    <property type="match status" value="1"/>
</dbReference>
<accession>A0A543PA75</accession>
<dbReference type="OrthoDB" id="7337537at2"/>
<protein>
    <submittedName>
        <fullName evidence="6">Amino acid/amide ABC transporter substrate-binding protein (HAAT family)</fullName>
    </submittedName>
</protein>
<evidence type="ECO:0000256" key="1">
    <source>
        <dbReference type="ARBA" id="ARBA00010062"/>
    </source>
</evidence>
<dbReference type="EMBL" id="VFQE01000001">
    <property type="protein sequence ID" value="TQN40987.1"/>
    <property type="molecule type" value="Genomic_DNA"/>
</dbReference>
<keyword evidence="2" id="KW-0813">Transport</keyword>
<gene>
    <name evidence="6" type="ORF">FHU33_0339</name>
</gene>
<reference evidence="6 7" key="1">
    <citation type="submission" date="2019-06" db="EMBL/GenBank/DDBJ databases">
        <title>Sequencing the genomes of 1000 actinobacteria strains.</title>
        <authorList>
            <person name="Klenk H.-P."/>
        </authorList>
    </citation>
    <scope>NUCLEOTIDE SEQUENCE [LARGE SCALE GENOMIC DNA]</scope>
    <source>
        <strain evidence="6 7">DSM 46837</strain>
    </source>
</reference>
<keyword evidence="3" id="KW-0732">Signal</keyword>
<dbReference type="Proteomes" id="UP000319865">
    <property type="component" value="Unassembled WGS sequence"/>
</dbReference>
<evidence type="ECO:0000313" key="7">
    <source>
        <dbReference type="Proteomes" id="UP000319865"/>
    </source>
</evidence>
<evidence type="ECO:0000256" key="2">
    <source>
        <dbReference type="ARBA" id="ARBA00022448"/>
    </source>
</evidence>
<proteinExistence type="inferred from homology"/>
<comment type="similarity">
    <text evidence="1">Belongs to the leucine-binding protein family.</text>
</comment>
<keyword evidence="7" id="KW-1185">Reference proteome</keyword>
<keyword evidence="4" id="KW-0029">Amino-acid transport</keyword>
<evidence type="ECO:0000256" key="4">
    <source>
        <dbReference type="ARBA" id="ARBA00022970"/>
    </source>
</evidence>
<organism evidence="6 7">
    <name type="scientific">Blastococcus colisei</name>
    <dbReference type="NCBI Taxonomy" id="1564162"/>
    <lineage>
        <taxon>Bacteria</taxon>
        <taxon>Bacillati</taxon>
        <taxon>Actinomycetota</taxon>
        <taxon>Actinomycetes</taxon>
        <taxon>Geodermatophilales</taxon>
        <taxon>Geodermatophilaceae</taxon>
        <taxon>Blastococcus</taxon>
    </lineage>
</organism>
<feature type="domain" description="Leucine-binding protein" evidence="5">
    <location>
        <begin position="40"/>
        <end position="364"/>
    </location>
</feature>
<dbReference type="Gene3D" id="3.40.50.2300">
    <property type="match status" value="2"/>
</dbReference>
<dbReference type="SUPFAM" id="SSF53822">
    <property type="entry name" value="Periplasmic binding protein-like I"/>
    <property type="match status" value="1"/>
</dbReference>
<dbReference type="CDD" id="cd06338">
    <property type="entry name" value="PBP1_ABC_ligand_binding-like"/>
    <property type="match status" value="1"/>
</dbReference>
<evidence type="ECO:0000259" key="5">
    <source>
        <dbReference type="Pfam" id="PF13458"/>
    </source>
</evidence>
<comment type="caution">
    <text evidence="6">The sequence shown here is derived from an EMBL/GenBank/DDBJ whole genome shotgun (WGS) entry which is preliminary data.</text>
</comment>
<dbReference type="PROSITE" id="PS51257">
    <property type="entry name" value="PROKAR_LIPOPROTEIN"/>
    <property type="match status" value="1"/>
</dbReference>